<keyword evidence="2" id="KW-0812">Transmembrane</keyword>
<proteinExistence type="predicted"/>
<keyword evidence="4" id="KW-1185">Reference proteome</keyword>
<gene>
    <name evidence="3" type="ORF">Val02_77040</name>
</gene>
<accession>A0A8J4DV59</accession>
<feature type="compositionally biased region" description="Low complexity" evidence="1">
    <location>
        <begin position="61"/>
        <end position="100"/>
    </location>
</feature>
<reference evidence="3" key="1">
    <citation type="submission" date="2021-01" db="EMBL/GenBank/DDBJ databases">
        <title>Whole genome shotgun sequence of Virgisporangium aliadipatigenens NBRC 105644.</title>
        <authorList>
            <person name="Komaki H."/>
            <person name="Tamura T."/>
        </authorList>
    </citation>
    <scope>NUCLEOTIDE SEQUENCE</scope>
    <source>
        <strain evidence="3">NBRC 105644</strain>
    </source>
</reference>
<feature type="region of interest" description="Disordered" evidence="1">
    <location>
        <begin position="34"/>
        <end position="105"/>
    </location>
</feature>
<dbReference type="EMBL" id="BOPF01000039">
    <property type="protein sequence ID" value="GIJ50818.1"/>
    <property type="molecule type" value="Genomic_DNA"/>
</dbReference>
<evidence type="ECO:0000256" key="2">
    <source>
        <dbReference type="SAM" id="Phobius"/>
    </source>
</evidence>
<dbReference type="AlphaFoldDB" id="A0A8J4DV59"/>
<name>A0A8J4DV59_9ACTN</name>
<protein>
    <submittedName>
        <fullName evidence="3">Uncharacterized protein</fullName>
    </submittedName>
</protein>
<keyword evidence="2" id="KW-1133">Transmembrane helix</keyword>
<evidence type="ECO:0000313" key="4">
    <source>
        <dbReference type="Proteomes" id="UP000619260"/>
    </source>
</evidence>
<dbReference type="SUPFAM" id="SSF81995">
    <property type="entry name" value="beta-sandwich domain of Sec23/24"/>
    <property type="match status" value="1"/>
</dbReference>
<evidence type="ECO:0000256" key="1">
    <source>
        <dbReference type="SAM" id="MobiDB-lite"/>
    </source>
</evidence>
<sequence>MHPCRACGGTDISAAGYCARCGAHQVGDSYSVVSPASGPGYSPSNFPASAPPGGYDPSSAPPYQGQPGYPQPGYAQQPQGYQAQPPYPQQQPGYQGAQFQAPPPQRSRSFAGPLIALAGVAALLVVGIVVVVVVRASGGGGGGENSAIDKCLVGTWKVTSSKQKVVDSSGSFDLTGSGWTSTLRADGTGEVDYGTNTRISGTFNGSTVELRVSGSYTFTYATVNNTFTTKDLKVDGTVTYYVNGAQTTSEALSIDEQPSTYTCSGDKLTQSSSLYSVEMTRQ</sequence>
<dbReference type="Proteomes" id="UP000619260">
    <property type="component" value="Unassembled WGS sequence"/>
</dbReference>
<comment type="caution">
    <text evidence="3">The sequence shown here is derived from an EMBL/GenBank/DDBJ whole genome shotgun (WGS) entry which is preliminary data.</text>
</comment>
<organism evidence="3 4">
    <name type="scientific">Virgisporangium aliadipatigenens</name>
    <dbReference type="NCBI Taxonomy" id="741659"/>
    <lineage>
        <taxon>Bacteria</taxon>
        <taxon>Bacillati</taxon>
        <taxon>Actinomycetota</taxon>
        <taxon>Actinomycetes</taxon>
        <taxon>Micromonosporales</taxon>
        <taxon>Micromonosporaceae</taxon>
        <taxon>Virgisporangium</taxon>
    </lineage>
</organism>
<evidence type="ECO:0000313" key="3">
    <source>
        <dbReference type="EMBL" id="GIJ50818.1"/>
    </source>
</evidence>
<feature type="transmembrane region" description="Helical" evidence="2">
    <location>
        <begin position="110"/>
        <end position="134"/>
    </location>
</feature>
<keyword evidence="2" id="KW-0472">Membrane</keyword>